<proteinExistence type="predicted"/>
<keyword evidence="5" id="KW-0418">Kinase</keyword>
<dbReference type="OrthoDB" id="3638488at2759"/>
<feature type="compositionally biased region" description="Polar residues" evidence="9">
    <location>
        <begin position="145"/>
        <end position="157"/>
    </location>
</feature>
<evidence type="ECO:0000256" key="6">
    <source>
        <dbReference type="ARBA" id="ARBA00022840"/>
    </source>
</evidence>
<dbReference type="PANTHER" id="PTHR24356:SF400">
    <property type="entry name" value="SERINE_THREONINE-PROTEIN KINASE CBK1"/>
    <property type="match status" value="1"/>
</dbReference>
<evidence type="ECO:0000256" key="5">
    <source>
        <dbReference type="ARBA" id="ARBA00022777"/>
    </source>
</evidence>
<dbReference type="PROSITE" id="PS50011">
    <property type="entry name" value="PROTEIN_KINASE_DOM"/>
    <property type="match status" value="1"/>
</dbReference>
<dbReference type="PROSITE" id="PS00108">
    <property type="entry name" value="PROTEIN_KINASE_ST"/>
    <property type="match status" value="1"/>
</dbReference>
<dbReference type="EC" id="2.7.11.1" evidence="1"/>
<dbReference type="InterPro" id="IPR050236">
    <property type="entry name" value="Ser_Thr_kinase_AGC"/>
</dbReference>
<evidence type="ECO:0000259" key="10">
    <source>
        <dbReference type="PROSITE" id="PS50011"/>
    </source>
</evidence>
<dbReference type="SUPFAM" id="SSF56112">
    <property type="entry name" value="Protein kinase-like (PK-like)"/>
    <property type="match status" value="1"/>
</dbReference>
<dbReference type="Gene3D" id="3.30.200.20">
    <property type="entry name" value="Phosphorylase Kinase, domain 1"/>
    <property type="match status" value="2"/>
</dbReference>
<dbReference type="AlphaFoldDB" id="A0A4Q4T770"/>
<keyword evidence="6" id="KW-0067">ATP-binding</keyword>
<evidence type="ECO:0000313" key="12">
    <source>
        <dbReference type="EMBL" id="RYO99801.1"/>
    </source>
</evidence>
<feature type="domain" description="Protein kinase" evidence="10">
    <location>
        <begin position="297"/>
        <end position="661"/>
    </location>
</feature>
<dbReference type="Pfam" id="PF00069">
    <property type="entry name" value="Pkinase"/>
    <property type="match status" value="1"/>
</dbReference>
<comment type="caution">
    <text evidence="12">The sequence shown here is derived from an EMBL/GenBank/DDBJ whole genome shotgun (WGS) entry which is preliminary data.</text>
</comment>
<feature type="compositionally biased region" description="Low complexity" evidence="9">
    <location>
        <begin position="125"/>
        <end position="144"/>
    </location>
</feature>
<feature type="region of interest" description="Disordered" evidence="9">
    <location>
        <begin position="662"/>
        <end position="712"/>
    </location>
</feature>
<evidence type="ECO:0000256" key="2">
    <source>
        <dbReference type="ARBA" id="ARBA00022527"/>
    </source>
</evidence>
<accession>A0A4Q4T770</accession>
<keyword evidence="13" id="KW-1185">Reference proteome</keyword>
<evidence type="ECO:0000256" key="1">
    <source>
        <dbReference type="ARBA" id="ARBA00012513"/>
    </source>
</evidence>
<dbReference type="InterPro" id="IPR000719">
    <property type="entry name" value="Prot_kinase_dom"/>
</dbReference>
<comment type="catalytic activity">
    <reaction evidence="8">
        <text>L-seryl-[protein] + ATP = O-phospho-L-seryl-[protein] + ADP + H(+)</text>
        <dbReference type="Rhea" id="RHEA:17989"/>
        <dbReference type="Rhea" id="RHEA-COMP:9863"/>
        <dbReference type="Rhea" id="RHEA-COMP:11604"/>
        <dbReference type="ChEBI" id="CHEBI:15378"/>
        <dbReference type="ChEBI" id="CHEBI:29999"/>
        <dbReference type="ChEBI" id="CHEBI:30616"/>
        <dbReference type="ChEBI" id="CHEBI:83421"/>
        <dbReference type="ChEBI" id="CHEBI:456216"/>
        <dbReference type="EC" id="2.7.11.1"/>
    </reaction>
</comment>
<feature type="region of interest" description="Disordered" evidence="9">
    <location>
        <begin position="47"/>
        <end position="66"/>
    </location>
</feature>
<dbReference type="Proteomes" id="UP000293360">
    <property type="component" value="Unassembled WGS sequence"/>
</dbReference>
<feature type="region of interest" description="Disordered" evidence="9">
    <location>
        <begin position="125"/>
        <end position="179"/>
    </location>
</feature>
<dbReference type="GO" id="GO:0005524">
    <property type="term" value="F:ATP binding"/>
    <property type="evidence" value="ECO:0007669"/>
    <property type="project" value="UniProtKB-KW"/>
</dbReference>
<keyword evidence="2" id="KW-0723">Serine/threonine-protein kinase</keyword>
<dbReference type="STRING" id="155417.A0A4Q4T770"/>
<dbReference type="EMBL" id="QJNU01000406">
    <property type="protein sequence ID" value="RYO99801.1"/>
    <property type="molecule type" value="Genomic_DNA"/>
</dbReference>
<name>A0A4Q4T770_9PEZI</name>
<feature type="compositionally biased region" description="Basic and acidic residues" evidence="9">
    <location>
        <begin position="165"/>
        <end position="179"/>
    </location>
</feature>
<keyword evidence="4" id="KW-0547">Nucleotide-binding</keyword>
<dbReference type="InterPro" id="IPR000961">
    <property type="entry name" value="AGC-kinase_C"/>
</dbReference>
<feature type="region of interest" description="Disordered" evidence="9">
    <location>
        <begin position="586"/>
        <end position="615"/>
    </location>
</feature>
<evidence type="ECO:0000256" key="3">
    <source>
        <dbReference type="ARBA" id="ARBA00022679"/>
    </source>
</evidence>
<feature type="compositionally biased region" description="Gly residues" evidence="9">
    <location>
        <begin position="699"/>
        <end position="710"/>
    </location>
</feature>
<evidence type="ECO:0000256" key="8">
    <source>
        <dbReference type="ARBA" id="ARBA00048679"/>
    </source>
</evidence>
<dbReference type="SMART" id="SM00220">
    <property type="entry name" value="S_TKc"/>
    <property type="match status" value="1"/>
</dbReference>
<dbReference type="SMART" id="SM00133">
    <property type="entry name" value="S_TK_X"/>
    <property type="match status" value="1"/>
</dbReference>
<keyword evidence="3" id="KW-0808">Transferase</keyword>
<protein>
    <recommendedName>
        <fullName evidence="1">non-specific serine/threonine protein kinase</fullName>
        <ecNumber evidence="1">2.7.11.1</ecNumber>
    </recommendedName>
</protein>
<feature type="domain" description="AGC-kinase C-terminal" evidence="11">
    <location>
        <begin position="633"/>
        <end position="681"/>
    </location>
</feature>
<dbReference type="GO" id="GO:0004674">
    <property type="term" value="F:protein serine/threonine kinase activity"/>
    <property type="evidence" value="ECO:0007669"/>
    <property type="project" value="UniProtKB-KW"/>
</dbReference>
<evidence type="ECO:0000256" key="9">
    <source>
        <dbReference type="SAM" id="MobiDB-lite"/>
    </source>
</evidence>
<organism evidence="12 13">
    <name type="scientific">Monosporascus ibericus</name>
    <dbReference type="NCBI Taxonomy" id="155417"/>
    <lineage>
        <taxon>Eukaryota</taxon>
        <taxon>Fungi</taxon>
        <taxon>Dikarya</taxon>
        <taxon>Ascomycota</taxon>
        <taxon>Pezizomycotina</taxon>
        <taxon>Sordariomycetes</taxon>
        <taxon>Xylariomycetidae</taxon>
        <taxon>Xylariales</taxon>
        <taxon>Xylariales incertae sedis</taxon>
        <taxon>Monosporascus</taxon>
    </lineage>
</organism>
<evidence type="ECO:0000259" key="11">
    <source>
        <dbReference type="PROSITE" id="PS51285"/>
    </source>
</evidence>
<dbReference type="InterPro" id="IPR011009">
    <property type="entry name" value="Kinase-like_dom_sf"/>
</dbReference>
<dbReference type="Gene3D" id="1.10.510.10">
    <property type="entry name" value="Transferase(Phosphotransferase) domain 1"/>
    <property type="match status" value="2"/>
</dbReference>
<gene>
    <name evidence="12" type="ORF">DL764_006694</name>
</gene>
<evidence type="ECO:0000256" key="7">
    <source>
        <dbReference type="ARBA" id="ARBA00047899"/>
    </source>
</evidence>
<dbReference type="InterPro" id="IPR008271">
    <property type="entry name" value="Ser/Thr_kinase_AS"/>
</dbReference>
<reference evidence="12 13" key="1">
    <citation type="submission" date="2018-06" db="EMBL/GenBank/DDBJ databases">
        <title>Complete Genomes of Monosporascus.</title>
        <authorList>
            <person name="Robinson A.J."/>
            <person name="Natvig D.O."/>
        </authorList>
    </citation>
    <scope>NUCLEOTIDE SEQUENCE [LARGE SCALE GENOMIC DNA]</scope>
    <source>
        <strain evidence="12 13">CBS 110550</strain>
    </source>
</reference>
<dbReference type="GO" id="GO:0035556">
    <property type="term" value="P:intracellular signal transduction"/>
    <property type="evidence" value="ECO:0007669"/>
    <property type="project" value="TreeGrafter"/>
</dbReference>
<dbReference type="PANTHER" id="PTHR24356">
    <property type="entry name" value="SERINE/THREONINE-PROTEIN KINASE"/>
    <property type="match status" value="1"/>
</dbReference>
<dbReference type="PROSITE" id="PS51285">
    <property type="entry name" value="AGC_KINASE_CTER"/>
    <property type="match status" value="1"/>
</dbReference>
<comment type="catalytic activity">
    <reaction evidence="7">
        <text>L-threonyl-[protein] + ATP = O-phospho-L-threonyl-[protein] + ADP + H(+)</text>
        <dbReference type="Rhea" id="RHEA:46608"/>
        <dbReference type="Rhea" id="RHEA-COMP:11060"/>
        <dbReference type="Rhea" id="RHEA-COMP:11605"/>
        <dbReference type="ChEBI" id="CHEBI:15378"/>
        <dbReference type="ChEBI" id="CHEBI:30013"/>
        <dbReference type="ChEBI" id="CHEBI:30616"/>
        <dbReference type="ChEBI" id="CHEBI:61977"/>
        <dbReference type="ChEBI" id="CHEBI:456216"/>
        <dbReference type="EC" id="2.7.11.1"/>
    </reaction>
</comment>
<sequence>MVVTSILPVGLRLRRGSYLLLKRGEGKNDSTRRQHEAKFAIALETSSRENTTWPGNSPVPAERPSERRSLIRKLSFPFLRKPFGVTIIHRKSSKSRLPPLSPPETCGHLTIPPCTATGITSPCESVSISNSNSTSNVASSGKSSGQTNRTNTTAKTSVDSKLSNKHNDSSDKKSVTIIRSEKPENHLVPDTSLTTIPETALDLASPTVLTVEKAAAAKIYLELYFNEILYKPTPRSLRRKHLEAELYHSNGLTPEEKEMRRQIFYRQESHHLRETRSLKAKSAVARQGHKSQLADNYECAKVLGKGSFGIVRLVREKPDTANKTHSLGHERQVYAMKVIRKSAMLRTSQEGHLRAERDFLVASEGSRWVVPLIASFQDAANLYLVMEYMPGGDFLGLLIRENILSEPVAKFYIAEMILCIEEAHSLRFIHRDIKPDNFLISASGHLMISDFGLAFDGHWSHDTGYYYTHRYSLLNKLGITVEGDSHDRAEGLQGTAKWTHGVAVAMQKHGRRLSEWDLDEEPLLNWRNRCGNRTAARSCVGTSQYMAPEVIREGTFVFPARPAVSRRCIDLIASLIREQENRLCSPRYRYNPASPDPSPSTSTARSGRGPRDWAGRAVYPHDAEDIKAHRWFRDLPWDRLHQLSPPFVPQINSLEDTHYFDEEESISDWSESHSESSAASESPLEGEAVAPEEEPVTLFGGGPGLPGGSLGARRKSNLQRAAAMQTELAAFPSHVRPMLAHFVATPYDTTRLKRMDQEVEGAAAHDPEACGRMKAFVRTFGRRERKRPRDRLLRDRKTKGVALEERKKTAFMGYTYRRCRYWNAGVNAAGGGFGVGSTSVAAQWDWHGVLMDAAVAEGCGDGGGDADLNGKVRDGAEMAAYRAWCGTLPRGG</sequence>
<evidence type="ECO:0000256" key="4">
    <source>
        <dbReference type="ARBA" id="ARBA00022741"/>
    </source>
</evidence>
<feature type="compositionally biased region" description="Low complexity" evidence="9">
    <location>
        <begin position="675"/>
        <end position="689"/>
    </location>
</feature>
<evidence type="ECO:0000313" key="13">
    <source>
        <dbReference type="Proteomes" id="UP000293360"/>
    </source>
</evidence>